<evidence type="ECO:0000313" key="1">
    <source>
        <dbReference type="EMBL" id="OEG15251.1"/>
    </source>
</evidence>
<protein>
    <submittedName>
        <fullName evidence="1">Uncharacterized protein</fullName>
    </submittedName>
</protein>
<evidence type="ECO:0000313" key="2">
    <source>
        <dbReference type="Proteomes" id="UP000094764"/>
    </source>
</evidence>
<name>A0A1E5GRA6_9ENTE</name>
<dbReference type="OrthoDB" id="2192860at2"/>
<dbReference type="EMBL" id="MIKB01000016">
    <property type="protein sequence ID" value="OEG15251.1"/>
    <property type="molecule type" value="Genomic_DNA"/>
</dbReference>
<organism evidence="1 2">
    <name type="scientific">Enterococcus quebecensis</name>
    <dbReference type="NCBI Taxonomy" id="903983"/>
    <lineage>
        <taxon>Bacteria</taxon>
        <taxon>Bacillati</taxon>
        <taxon>Bacillota</taxon>
        <taxon>Bacilli</taxon>
        <taxon>Lactobacillales</taxon>
        <taxon>Enterococcaceae</taxon>
        <taxon>Enterococcus</taxon>
    </lineage>
</organism>
<sequence length="89" mass="10018">MNELLDELLKKMRKRYQEAAVRAIGMAGVQNSENNQKNAGKKGKVILEEAKSSLSKTTKSLEESIKGQFGKSVKEAFDKQQKKLDNFDN</sequence>
<comment type="caution">
    <text evidence="1">The sequence shown here is derived from an EMBL/GenBank/DDBJ whole genome shotgun (WGS) entry which is preliminary data.</text>
</comment>
<dbReference type="STRING" id="903983.BCR23_10475"/>
<accession>A0A1E5GRA6</accession>
<gene>
    <name evidence="1" type="ORF">BCR23_10475</name>
</gene>
<dbReference type="RefSeq" id="WP_069635740.1">
    <property type="nucleotide sequence ID" value="NZ_JXKZ01000005.1"/>
</dbReference>
<proteinExistence type="predicted"/>
<keyword evidence="2" id="KW-1185">Reference proteome</keyword>
<dbReference type="Proteomes" id="UP000094764">
    <property type="component" value="Unassembled WGS sequence"/>
</dbReference>
<dbReference type="AlphaFoldDB" id="A0A1E5GRA6"/>
<reference evidence="2" key="1">
    <citation type="submission" date="2016-09" db="EMBL/GenBank/DDBJ databases">
        <authorList>
            <person name="Gulvik C.A."/>
        </authorList>
    </citation>
    <scope>NUCLEOTIDE SEQUENCE [LARGE SCALE GENOMIC DNA]</scope>
    <source>
        <strain evidence="2">LMG 26306</strain>
    </source>
</reference>